<dbReference type="EMBL" id="MU826837">
    <property type="protein sequence ID" value="KAJ7372360.1"/>
    <property type="molecule type" value="Genomic_DNA"/>
</dbReference>
<feature type="compositionally biased region" description="Basic and acidic residues" evidence="10">
    <location>
        <begin position="1"/>
        <end position="33"/>
    </location>
</feature>
<keyword evidence="6 11" id="KW-0472">Membrane</keyword>
<dbReference type="InterPro" id="IPR046753">
    <property type="entry name" value="TOIP1/2_C"/>
</dbReference>
<protein>
    <recommendedName>
        <fullName evidence="12">Torsin-1A-interacting protein 1/2 AAA+ activator domain-containing protein</fullName>
    </recommendedName>
</protein>
<feature type="domain" description="Torsin-1A-interacting protein 1/2 AAA+ activator" evidence="12">
    <location>
        <begin position="140"/>
        <end position="266"/>
    </location>
</feature>
<feature type="compositionally biased region" description="Basic and acidic residues" evidence="10">
    <location>
        <begin position="51"/>
        <end position="72"/>
    </location>
</feature>
<comment type="caution">
    <text evidence="13">The sequence shown here is derived from an EMBL/GenBank/DDBJ whole genome shotgun (WGS) entry which is preliminary data.</text>
</comment>
<keyword evidence="7" id="KW-0325">Glycoprotein</keyword>
<evidence type="ECO:0000259" key="12">
    <source>
        <dbReference type="Pfam" id="PF05609"/>
    </source>
</evidence>
<dbReference type="Proteomes" id="UP001163046">
    <property type="component" value="Unassembled WGS sequence"/>
</dbReference>
<evidence type="ECO:0000313" key="14">
    <source>
        <dbReference type="Proteomes" id="UP001163046"/>
    </source>
</evidence>
<dbReference type="GO" id="GO:0016020">
    <property type="term" value="C:membrane"/>
    <property type="evidence" value="ECO:0007669"/>
    <property type="project" value="TreeGrafter"/>
</dbReference>
<evidence type="ECO:0000256" key="2">
    <source>
        <dbReference type="ARBA" id="ARBA00007860"/>
    </source>
</evidence>
<evidence type="ECO:0000256" key="4">
    <source>
        <dbReference type="ARBA" id="ARBA00022692"/>
    </source>
</evidence>
<dbReference type="Pfam" id="PF05609">
    <property type="entry name" value="LAP1_C"/>
    <property type="match status" value="1"/>
</dbReference>
<gene>
    <name evidence="13" type="ORF">OS493_019807</name>
</gene>
<name>A0A9X0CQX3_9CNID</name>
<evidence type="ECO:0000256" key="5">
    <source>
        <dbReference type="ARBA" id="ARBA00022989"/>
    </source>
</evidence>
<keyword evidence="8" id="KW-0539">Nucleus</keyword>
<evidence type="ECO:0000256" key="6">
    <source>
        <dbReference type="ARBA" id="ARBA00023136"/>
    </source>
</evidence>
<dbReference type="GO" id="GO:0005635">
    <property type="term" value="C:nuclear envelope"/>
    <property type="evidence" value="ECO:0007669"/>
    <property type="project" value="UniProtKB-SubCell"/>
</dbReference>
<keyword evidence="5 11" id="KW-1133">Transmembrane helix</keyword>
<evidence type="ECO:0000256" key="1">
    <source>
        <dbReference type="ARBA" id="ARBA00004259"/>
    </source>
</evidence>
<feature type="region of interest" description="Disordered" evidence="10">
    <location>
        <begin position="1"/>
        <end position="99"/>
    </location>
</feature>
<keyword evidence="3" id="KW-0597">Phosphoprotein</keyword>
<dbReference type="PANTHER" id="PTHR18843">
    <property type="entry name" value="TORSIN-1A-INTERACTING PROTEIN"/>
    <property type="match status" value="1"/>
</dbReference>
<evidence type="ECO:0000256" key="11">
    <source>
        <dbReference type="SAM" id="Phobius"/>
    </source>
</evidence>
<reference evidence="13" key="1">
    <citation type="submission" date="2023-01" db="EMBL/GenBank/DDBJ databases">
        <title>Genome assembly of the deep-sea coral Lophelia pertusa.</title>
        <authorList>
            <person name="Herrera S."/>
            <person name="Cordes E."/>
        </authorList>
    </citation>
    <scope>NUCLEOTIDE SEQUENCE</scope>
    <source>
        <strain evidence="13">USNM1676648</strain>
        <tissue evidence="13">Polyp</tissue>
    </source>
</reference>
<sequence>MASKSSVEDSDKKELETTKEVKKPEDASRHSEEENTGDVGDEESPSQAANEVDKKAHPLLKEPTSNEKDKGKGKTKTKTKPKTDNETEHDTQPKPATSLGNISSSAVVLISISGVIIMIAVSIALYNDPPKPEMKSDFDLVKVFGNGLEELQSSFTNQTERFWRILKNRGLAHLRNTNPSQPLVFLLAAPPPAHDVVDCLAIKLAEKLDPRHKRNLATIDGTEEKSYPADSSKRKMDDLLKDKFLAGHRVALIPSSGAPPTSITTIVLLVLRRSECNRINSRIADTVALMNGESSDSVKAFCS</sequence>
<evidence type="ECO:0000256" key="10">
    <source>
        <dbReference type="SAM" id="MobiDB-lite"/>
    </source>
</evidence>
<organism evidence="13 14">
    <name type="scientific">Desmophyllum pertusum</name>
    <dbReference type="NCBI Taxonomy" id="174260"/>
    <lineage>
        <taxon>Eukaryota</taxon>
        <taxon>Metazoa</taxon>
        <taxon>Cnidaria</taxon>
        <taxon>Anthozoa</taxon>
        <taxon>Hexacorallia</taxon>
        <taxon>Scleractinia</taxon>
        <taxon>Caryophylliina</taxon>
        <taxon>Caryophylliidae</taxon>
        <taxon>Desmophyllum</taxon>
    </lineage>
</organism>
<dbReference type="GO" id="GO:0001671">
    <property type="term" value="F:ATPase activator activity"/>
    <property type="evidence" value="ECO:0007669"/>
    <property type="project" value="InterPro"/>
</dbReference>
<dbReference type="OrthoDB" id="6258998at2759"/>
<dbReference type="InterPro" id="IPR008662">
    <property type="entry name" value="TOIP1/2"/>
</dbReference>
<evidence type="ECO:0000256" key="9">
    <source>
        <dbReference type="ARBA" id="ARBA00037847"/>
    </source>
</evidence>
<evidence type="ECO:0000313" key="13">
    <source>
        <dbReference type="EMBL" id="KAJ7372360.1"/>
    </source>
</evidence>
<feature type="compositionally biased region" description="Acidic residues" evidence="10">
    <location>
        <begin position="34"/>
        <end position="44"/>
    </location>
</feature>
<keyword evidence="14" id="KW-1185">Reference proteome</keyword>
<proteinExistence type="inferred from homology"/>
<comment type="subcellular location">
    <subcellularLocation>
        <location evidence="9">Endomembrane system</location>
        <topology evidence="9">Single-pass membrane protein</topology>
    </subcellularLocation>
    <subcellularLocation>
        <location evidence="1">Nucleus envelope</location>
    </subcellularLocation>
</comment>
<dbReference type="Gene3D" id="3.40.50.12190">
    <property type="match status" value="1"/>
</dbReference>
<feature type="compositionally biased region" description="Basic and acidic residues" evidence="10">
    <location>
        <begin position="81"/>
        <end position="92"/>
    </location>
</feature>
<evidence type="ECO:0000256" key="7">
    <source>
        <dbReference type="ARBA" id="ARBA00023180"/>
    </source>
</evidence>
<dbReference type="GO" id="GO:0061024">
    <property type="term" value="P:membrane organization"/>
    <property type="evidence" value="ECO:0007669"/>
    <property type="project" value="TreeGrafter"/>
</dbReference>
<dbReference type="InterPro" id="IPR038599">
    <property type="entry name" value="LAP1C-like_C_sf"/>
</dbReference>
<evidence type="ECO:0000256" key="8">
    <source>
        <dbReference type="ARBA" id="ARBA00023242"/>
    </source>
</evidence>
<feature type="transmembrane region" description="Helical" evidence="11">
    <location>
        <begin position="102"/>
        <end position="126"/>
    </location>
</feature>
<dbReference type="PANTHER" id="PTHR18843:SF7">
    <property type="entry name" value="LAMINA-ASSOCIATED POLYPEPTIDE 1B ISOFORM 1-RELATED"/>
    <property type="match status" value="1"/>
</dbReference>
<keyword evidence="4 11" id="KW-0812">Transmembrane</keyword>
<evidence type="ECO:0000256" key="3">
    <source>
        <dbReference type="ARBA" id="ARBA00022553"/>
    </source>
</evidence>
<accession>A0A9X0CQX3</accession>
<dbReference type="AlphaFoldDB" id="A0A9X0CQX3"/>
<comment type="similarity">
    <text evidence="2">Belongs to the TOR1AIP family.</text>
</comment>